<dbReference type="RefSeq" id="XP_066671264.1">
    <property type="nucleotide sequence ID" value="XM_066807646.1"/>
</dbReference>
<accession>A0ABR1WYY1</accession>
<dbReference type="GeneID" id="92040706"/>
<dbReference type="Proteomes" id="UP001433268">
    <property type="component" value="Unassembled WGS sequence"/>
</dbReference>
<proteinExistence type="predicted"/>
<evidence type="ECO:0000256" key="1">
    <source>
        <dbReference type="SAM" id="MobiDB-lite"/>
    </source>
</evidence>
<sequence length="271" mass="29885">MLSLGLPGAAVEVNRKMCNDVSSGGYDLKGPVLSPRSIGRVLAPAAASLEQMDIVADNVYLPAQHDGSRIDLSAFDRLRHLEVSACLLFGAGRGPVVSSGDDIWPCLPPALVKLTIAFDGDLGLFWSLAEMREHTRTGTFESQLWDRRLRKDGDGLRWLAELLRRVINGELGKQMRSIAVEEREVVDRDRNWALATWREPGGDRMQDLARAAAVDLEVLLRVPRSFRSEEFDNIEEAEFYGKPGTVSYNEEGQGPSNTASPASEAGMDDDW</sequence>
<organism evidence="2 3">
    <name type="scientific">Apiospora hydei</name>
    <dbReference type="NCBI Taxonomy" id="1337664"/>
    <lineage>
        <taxon>Eukaryota</taxon>
        <taxon>Fungi</taxon>
        <taxon>Dikarya</taxon>
        <taxon>Ascomycota</taxon>
        <taxon>Pezizomycotina</taxon>
        <taxon>Sordariomycetes</taxon>
        <taxon>Xylariomycetidae</taxon>
        <taxon>Amphisphaeriales</taxon>
        <taxon>Apiosporaceae</taxon>
        <taxon>Apiospora</taxon>
    </lineage>
</organism>
<feature type="compositionally biased region" description="Polar residues" evidence="1">
    <location>
        <begin position="246"/>
        <end position="261"/>
    </location>
</feature>
<feature type="region of interest" description="Disordered" evidence="1">
    <location>
        <begin position="242"/>
        <end position="271"/>
    </location>
</feature>
<evidence type="ECO:0000313" key="3">
    <source>
        <dbReference type="Proteomes" id="UP001433268"/>
    </source>
</evidence>
<keyword evidence="3" id="KW-1185">Reference proteome</keyword>
<dbReference type="EMBL" id="JAQQWN010000004">
    <property type="protein sequence ID" value="KAK8088370.1"/>
    <property type="molecule type" value="Genomic_DNA"/>
</dbReference>
<evidence type="ECO:0000313" key="2">
    <source>
        <dbReference type="EMBL" id="KAK8088370.1"/>
    </source>
</evidence>
<comment type="caution">
    <text evidence="2">The sequence shown here is derived from an EMBL/GenBank/DDBJ whole genome shotgun (WGS) entry which is preliminary data.</text>
</comment>
<reference evidence="2 3" key="1">
    <citation type="submission" date="2023-01" db="EMBL/GenBank/DDBJ databases">
        <title>Analysis of 21 Apiospora genomes using comparative genomics revels a genus with tremendous synthesis potential of carbohydrate active enzymes and secondary metabolites.</title>
        <authorList>
            <person name="Sorensen T."/>
        </authorList>
    </citation>
    <scope>NUCLEOTIDE SEQUENCE [LARGE SCALE GENOMIC DNA]</scope>
    <source>
        <strain evidence="2 3">CBS 114990</strain>
    </source>
</reference>
<name>A0ABR1WYY1_9PEZI</name>
<protein>
    <submittedName>
        <fullName evidence="2">RNI-like protein</fullName>
    </submittedName>
</protein>
<gene>
    <name evidence="2" type="ORF">PG997_003331</name>
</gene>